<dbReference type="WBParaSite" id="Hba_02488">
    <property type="protein sequence ID" value="Hba_02488"/>
    <property type="gene ID" value="Hba_02488"/>
</dbReference>
<evidence type="ECO:0000259" key="1">
    <source>
        <dbReference type="Pfam" id="PF13358"/>
    </source>
</evidence>
<dbReference type="InterPro" id="IPR038717">
    <property type="entry name" value="Tc1-like_DDE_dom"/>
</dbReference>
<evidence type="ECO:0000313" key="3">
    <source>
        <dbReference type="WBParaSite" id="Hba_02488"/>
    </source>
</evidence>
<protein>
    <submittedName>
        <fullName evidence="3">DDE_3 domain-containing protein</fullName>
    </submittedName>
</protein>
<organism evidence="2 3">
    <name type="scientific">Heterorhabditis bacteriophora</name>
    <name type="common">Entomopathogenic nematode worm</name>
    <dbReference type="NCBI Taxonomy" id="37862"/>
    <lineage>
        <taxon>Eukaryota</taxon>
        <taxon>Metazoa</taxon>
        <taxon>Ecdysozoa</taxon>
        <taxon>Nematoda</taxon>
        <taxon>Chromadorea</taxon>
        <taxon>Rhabditida</taxon>
        <taxon>Rhabditina</taxon>
        <taxon>Rhabditomorpha</taxon>
        <taxon>Strongyloidea</taxon>
        <taxon>Heterorhabditidae</taxon>
        <taxon>Heterorhabditis</taxon>
    </lineage>
</organism>
<dbReference type="Gene3D" id="3.30.420.10">
    <property type="entry name" value="Ribonuclease H-like superfamily/Ribonuclease H"/>
    <property type="match status" value="1"/>
</dbReference>
<dbReference type="Proteomes" id="UP000095283">
    <property type="component" value="Unplaced"/>
</dbReference>
<keyword evidence="2" id="KW-1185">Reference proteome</keyword>
<dbReference type="GO" id="GO:0003676">
    <property type="term" value="F:nucleic acid binding"/>
    <property type="evidence" value="ECO:0007669"/>
    <property type="project" value="InterPro"/>
</dbReference>
<evidence type="ECO:0000313" key="2">
    <source>
        <dbReference type="Proteomes" id="UP000095283"/>
    </source>
</evidence>
<name>A0A1I7WCR6_HETBA</name>
<feature type="domain" description="Tc1-like transposase DDE" evidence="1">
    <location>
        <begin position="97"/>
        <end position="173"/>
    </location>
</feature>
<dbReference type="AlphaFoldDB" id="A0A1I7WCR6"/>
<proteinExistence type="predicted"/>
<accession>A0A1I7WCR6</accession>
<dbReference type="Pfam" id="PF13358">
    <property type="entry name" value="DDE_3"/>
    <property type="match status" value="1"/>
</dbReference>
<reference evidence="3" key="1">
    <citation type="submission" date="2016-11" db="UniProtKB">
        <authorList>
            <consortium name="WormBaseParasite"/>
        </authorList>
    </citation>
    <scope>IDENTIFICATION</scope>
</reference>
<sequence length="207" mass="24185">MIAPNSTVSLDEIRSIYCPTAGRDEEVPHFNSRSQEMKDGLCSYTDIVDFGMDWSNSPFSHVHLLFQYKLHSIQVIFNVEKKFKLGGPDEFTSYWIDLRKERTFPQKNFIFKQDNAAIHVSCSAKDWFRRRNIVLMDWPSRSPDLVPMKNLWRILARQVYVQNRQLSSIEDLKKTASEEWSKIDPAILKNLSTNMTERIFQVMSGKG</sequence>
<dbReference type="InterPro" id="IPR036397">
    <property type="entry name" value="RNaseH_sf"/>
</dbReference>